<protein>
    <submittedName>
        <fullName evidence="1">Uncharacterized protein</fullName>
    </submittedName>
</protein>
<keyword evidence="2" id="KW-1185">Reference proteome</keyword>
<dbReference type="KEGG" id="pchm:VFPPC_15398"/>
<dbReference type="RefSeq" id="XP_018150102.1">
    <property type="nucleotide sequence ID" value="XM_018293151.1"/>
</dbReference>
<name>A0A179GA37_METCM</name>
<sequence length="62" mass="7271">MSMGLVLPFHLFHHTSGWRYRDLVGRKRPSHHNSKVSRSTDFQLLSRSRPQCGEWWLPLLAG</sequence>
<dbReference type="GeneID" id="28857145"/>
<proteinExistence type="predicted"/>
<dbReference type="AlphaFoldDB" id="A0A179GA37"/>
<dbReference type="Proteomes" id="UP000078397">
    <property type="component" value="Unassembled WGS sequence"/>
</dbReference>
<accession>A0A179GA37</accession>
<comment type="caution">
    <text evidence="1">The sequence shown here is derived from an EMBL/GenBank/DDBJ whole genome shotgun (WGS) entry which is preliminary data.</text>
</comment>
<gene>
    <name evidence="1" type="ORF">VFPPC_15398</name>
</gene>
<organism evidence="1 2">
    <name type="scientific">Pochonia chlamydosporia 170</name>
    <dbReference type="NCBI Taxonomy" id="1380566"/>
    <lineage>
        <taxon>Eukaryota</taxon>
        <taxon>Fungi</taxon>
        <taxon>Dikarya</taxon>
        <taxon>Ascomycota</taxon>
        <taxon>Pezizomycotina</taxon>
        <taxon>Sordariomycetes</taxon>
        <taxon>Hypocreomycetidae</taxon>
        <taxon>Hypocreales</taxon>
        <taxon>Clavicipitaceae</taxon>
        <taxon>Pochonia</taxon>
    </lineage>
</organism>
<evidence type="ECO:0000313" key="2">
    <source>
        <dbReference type="Proteomes" id="UP000078397"/>
    </source>
</evidence>
<reference evidence="1 2" key="1">
    <citation type="journal article" date="2016" name="PLoS Pathog.">
        <title>Biosynthesis of antibiotic leucinostatins in bio-control fungus Purpureocillium lilacinum and their inhibition on phytophthora revealed by genome mining.</title>
        <authorList>
            <person name="Wang G."/>
            <person name="Liu Z."/>
            <person name="Lin R."/>
            <person name="Li E."/>
            <person name="Mao Z."/>
            <person name="Ling J."/>
            <person name="Yang Y."/>
            <person name="Yin W.B."/>
            <person name="Xie B."/>
        </authorList>
    </citation>
    <scope>NUCLEOTIDE SEQUENCE [LARGE SCALE GENOMIC DNA]</scope>
    <source>
        <strain evidence="1">170</strain>
    </source>
</reference>
<evidence type="ECO:0000313" key="1">
    <source>
        <dbReference type="EMBL" id="OAQ74019.1"/>
    </source>
</evidence>
<dbReference type="EMBL" id="LSBJ02000001">
    <property type="protein sequence ID" value="OAQ74019.1"/>
    <property type="molecule type" value="Genomic_DNA"/>
</dbReference>